<proteinExistence type="predicted"/>
<dbReference type="InterPro" id="IPR011652">
    <property type="entry name" value="MORN_2"/>
</dbReference>
<dbReference type="Proteomes" id="UP000677244">
    <property type="component" value="Unassembled WGS sequence"/>
</dbReference>
<comment type="caution">
    <text evidence="2">The sequence shown here is derived from an EMBL/GenBank/DDBJ whole genome shotgun (WGS) entry which is preliminary data.</text>
</comment>
<sequence length="197" mass="22597">MRSKSTTLCFLLLYLGAGCKTGYDLETDALTRFTLQKSDTIYHFQAVKPAEKNPKVNQSIFYYWFRPDTILVTRGGFDGKLLNGEYKSFYPNKNLKESGRFKAGLKTGEWKSWYSNGELQSVTKWQAGKKEGKFQEFTPDGDKQRTGNYKKDKLSGYITTYSGGTEAYKEKYREGEPVIKKEKSDSRKKKAPDAAQY</sequence>
<gene>
    <name evidence="2" type="ORF">J7I42_18795</name>
</gene>
<name>A0ABS3YWN2_9BACT</name>
<dbReference type="SUPFAM" id="SSF82185">
    <property type="entry name" value="Histone H3 K4-specific methyltransferase SET7/9 N-terminal domain"/>
    <property type="match status" value="1"/>
</dbReference>
<feature type="compositionally biased region" description="Basic and acidic residues" evidence="1">
    <location>
        <begin position="172"/>
        <end position="185"/>
    </location>
</feature>
<keyword evidence="3" id="KW-1185">Reference proteome</keyword>
<evidence type="ECO:0000256" key="1">
    <source>
        <dbReference type="SAM" id="MobiDB-lite"/>
    </source>
</evidence>
<reference evidence="2 3" key="1">
    <citation type="submission" date="2021-03" db="EMBL/GenBank/DDBJ databases">
        <title>Assistant Professor.</title>
        <authorList>
            <person name="Huq M.A."/>
        </authorList>
    </citation>
    <scope>NUCLEOTIDE SEQUENCE [LARGE SCALE GENOMIC DNA]</scope>
    <source>
        <strain evidence="2 3">MAH-29</strain>
    </source>
</reference>
<organism evidence="2 3">
    <name type="scientific">Niastella soli</name>
    <dbReference type="NCBI Taxonomy" id="2821487"/>
    <lineage>
        <taxon>Bacteria</taxon>
        <taxon>Pseudomonadati</taxon>
        <taxon>Bacteroidota</taxon>
        <taxon>Chitinophagia</taxon>
        <taxon>Chitinophagales</taxon>
        <taxon>Chitinophagaceae</taxon>
        <taxon>Niastella</taxon>
    </lineage>
</organism>
<evidence type="ECO:0008006" key="4">
    <source>
        <dbReference type="Google" id="ProtNLM"/>
    </source>
</evidence>
<evidence type="ECO:0000313" key="3">
    <source>
        <dbReference type="Proteomes" id="UP000677244"/>
    </source>
</evidence>
<accession>A0ABS3YWN2</accession>
<dbReference type="EMBL" id="JAGHKO010000004">
    <property type="protein sequence ID" value="MBO9202341.1"/>
    <property type="molecule type" value="Genomic_DNA"/>
</dbReference>
<dbReference type="PROSITE" id="PS51257">
    <property type="entry name" value="PROKAR_LIPOPROTEIN"/>
    <property type="match status" value="1"/>
</dbReference>
<protein>
    <recommendedName>
        <fullName evidence="4">Membrane-binding protein</fullName>
    </recommendedName>
</protein>
<feature type="region of interest" description="Disordered" evidence="1">
    <location>
        <begin position="172"/>
        <end position="197"/>
    </location>
</feature>
<evidence type="ECO:0000313" key="2">
    <source>
        <dbReference type="EMBL" id="MBO9202341.1"/>
    </source>
</evidence>
<dbReference type="Pfam" id="PF07661">
    <property type="entry name" value="MORN_2"/>
    <property type="match status" value="3"/>
</dbReference>
<dbReference type="RefSeq" id="WP_209140387.1">
    <property type="nucleotide sequence ID" value="NZ_JAGHKO010000004.1"/>
</dbReference>
<dbReference type="Gene3D" id="2.20.110.10">
    <property type="entry name" value="Histone H3 K4-specific methyltransferase SET7/9 N-terminal domain"/>
    <property type="match status" value="1"/>
</dbReference>